<accession>A0A8S2TVB5</accession>
<proteinExistence type="predicted"/>
<organism evidence="2 3">
    <name type="scientific">Didymodactylos carnosus</name>
    <dbReference type="NCBI Taxonomy" id="1234261"/>
    <lineage>
        <taxon>Eukaryota</taxon>
        <taxon>Metazoa</taxon>
        <taxon>Spiralia</taxon>
        <taxon>Gnathifera</taxon>
        <taxon>Rotifera</taxon>
        <taxon>Eurotatoria</taxon>
        <taxon>Bdelloidea</taxon>
        <taxon>Philodinida</taxon>
        <taxon>Philodinidae</taxon>
        <taxon>Didymodactylos</taxon>
    </lineage>
</organism>
<dbReference type="EMBL" id="CAJNOK010035542">
    <property type="protein sequence ID" value="CAF1514374.1"/>
    <property type="molecule type" value="Genomic_DNA"/>
</dbReference>
<dbReference type="Proteomes" id="UP000677228">
    <property type="component" value="Unassembled WGS sequence"/>
</dbReference>
<name>A0A8S2TVB5_9BILA</name>
<comment type="caution">
    <text evidence="2">The sequence shown here is derived from an EMBL/GenBank/DDBJ whole genome shotgun (WGS) entry which is preliminary data.</text>
</comment>
<dbReference type="Proteomes" id="UP000682733">
    <property type="component" value="Unassembled WGS sequence"/>
</dbReference>
<evidence type="ECO:0000313" key="2">
    <source>
        <dbReference type="EMBL" id="CAF4301826.1"/>
    </source>
</evidence>
<sequence length="138" mass="16215">MMDITSEELSSDYFYNDDIKDRMDTKSMKTDHDILAGMDPATSIDLSDNPMVNYVRKLIRLPNISNDMWTREHFTLIKDFLSIRPQRLLFAYIDRRTSSLILTSSIPTTYVIQIQHGLNYFIRKQQDVQVEMNIQTVT</sequence>
<gene>
    <name evidence="1" type="ORF">OVA965_LOCUS37513</name>
    <name evidence="2" type="ORF">TMI583_LOCUS38597</name>
</gene>
<feature type="non-terminal residue" evidence="2">
    <location>
        <position position="138"/>
    </location>
</feature>
<evidence type="ECO:0000313" key="3">
    <source>
        <dbReference type="Proteomes" id="UP000682733"/>
    </source>
</evidence>
<reference evidence="2" key="1">
    <citation type="submission" date="2021-02" db="EMBL/GenBank/DDBJ databases">
        <authorList>
            <person name="Nowell W R."/>
        </authorList>
    </citation>
    <scope>NUCLEOTIDE SEQUENCE</scope>
</reference>
<dbReference type="AlphaFoldDB" id="A0A8S2TVB5"/>
<evidence type="ECO:0000313" key="1">
    <source>
        <dbReference type="EMBL" id="CAF1514374.1"/>
    </source>
</evidence>
<protein>
    <submittedName>
        <fullName evidence="2">Uncharacterized protein</fullName>
    </submittedName>
</protein>
<dbReference type="EMBL" id="CAJOBA010057633">
    <property type="protein sequence ID" value="CAF4301826.1"/>
    <property type="molecule type" value="Genomic_DNA"/>
</dbReference>